<dbReference type="Proteomes" id="UP000092460">
    <property type="component" value="Unassembled WGS sequence"/>
</dbReference>
<organism evidence="1 2">
    <name type="scientific">Glossina palpalis gambiensis</name>
    <dbReference type="NCBI Taxonomy" id="67801"/>
    <lineage>
        <taxon>Eukaryota</taxon>
        <taxon>Metazoa</taxon>
        <taxon>Ecdysozoa</taxon>
        <taxon>Arthropoda</taxon>
        <taxon>Hexapoda</taxon>
        <taxon>Insecta</taxon>
        <taxon>Pterygota</taxon>
        <taxon>Neoptera</taxon>
        <taxon>Endopterygota</taxon>
        <taxon>Diptera</taxon>
        <taxon>Brachycera</taxon>
        <taxon>Muscomorpha</taxon>
        <taxon>Hippoboscoidea</taxon>
        <taxon>Glossinidae</taxon>
        <taxon>Glossina</taxon>
    </lineage>
</organism>
<dbReference type="AlphaFoldDB" id="A0A1B0AP43"/>
<proteinExistence type="predicted"/>
<accession>A0A1B0AP43</accession>
<dbReference type="EMBL" id="JXJN01001137">
    <property type="status" value="NOT_ANNOTATED_CDS"/>
    <property type="molecule type" value="Genomic_DNA"/>
</dbReference>
<sequence>MLNVNVAHIHTVLSAKGSKRRSVLLINSGFSGSFPLERARTGAGNESSSLELSVSDDPVLSFELCRIC</sequence>
<name>A0A1B0AP43_9MUSC</name>
<protein>
    <submittedName>
        <fullName evidence="1">Uncharacterized protein</fullName>
    </submittedName>
</protein>
<keyword evidence="2" id="KW-1185">Reference proteome</keyword>
<reference evidence="1" key="2">
    <citation type="submission" date="2020-05" db="UniProtKB">
        <authorList>
            <consortium name="EnsemblMetazoa"/>
        </authorList>
    </citation>
    <scope>IDENTIFICATION</scope>
    <source>
        <strain evidence="1">IAEA</strain>
    </source>
</reference>
<dbReference type="EMBL" id="JXJN01001138">
    <property type="status" value="NOT_ANNOTATED_CDS"/>
    <property type="molecule type" value="Genomic_DNA"/>
</dbReference>
<reference evidence="2" key="1">
    <citation type="submission" date="2015-01" db="EMBL/GenBank/DDBJ databases">
        <authorList>
            <person name="Aksoy S."/>
            <person name="Warren W."/>
            <person name="Wilson R.K."/>
        </authorList>
    </citation>
    <scope>NUCLEOTIDE SEQUENCE [LARGE SCALE GENOMIC DNA]</scope>
    <source>
        <strain evidence="2">IAEA</strain>
    </source>
</reference>
<evidence type="ECO:0000313" key="1">
    <source>
        <dbReference type="EnsemblMetazoa" id="GPPI003488-PA"/>
    </source>
</evidence>
<evidence type="ECO:0000313" key="2">
    <source>
        <dbReference type="Proteomes" id="UP000092460"/>
    </source>
</evidence>
<dbReference type="VEuPathDB" id="VectorBase:GPPI003488"/>
<dbReference type="EnsemblMetazoa" id="GPPI003488-RA">
    <property type="protein sequence ID" value="GPPI003488-PA"/>
    <property type="gene ID" value="GPPI003488"/>
</dbReference>